<protein>
    <submittedName>
        <fullName evidence="2">Uncharacterized protein</fullName>
    </submittedName>
</protein>
<keyword evidence="1" id="KW-0472">Membrane</keyword>
<comment type="caution">
    <text evidence="2">The sequence shown here is derived from an EMBL/GenBank/DDBJ whole genome shotgun (WGS) entry which is preliminary data.</text>
</comment>
<evidence type="ECO:0000313" key="3">
    <source>
        <dbReference type="Proteomes" id="UP000724874"/>
    </source>
</evidence>
<dbReference type="EMBL" id="JADNYJ010000018">
    <property type="protein sequence ID" value="KAF8906540.1"/>
    <property type="molecule type" value="Genomic_DNA"/>
</dbReference>
<dbReference type="Proteomes" id="UP000724874">
    <property type="component" value="Unassembled WGS sequence"/>
</dbReference>
<organism evidence="2 3">
    <name type="scientific">Gymnopilus junonius</name>
    <name type="common">Spectacular rustgill mushroom</name>
    <name type="synonym">Gymnopilus spectabilis subsp. junonius</name>
    <dbReference type="NCBI Taxonomy" id="109634"/>
    <lineage>
        <taxon>Eukaryota</taxon>
        <taxon>Fungi</taxon>
        <taxon>Dikarya</taxon>
        <taxon>Basidiomycota</taxon>
        <taxon>Agaricomycotina</taxon>
        <taxon>Agaricomycetes</taxon>
        <taxon>Agaricomycetidae</taxon>
        <taxon>Agaricales</taxon>
        <taxon>Agaricineae</taxon>
        <taxon>Hymenogastraceae</taxon>
        <taxon>Gymnopilus</taxon>
    </lineage>
</organism>
<proteinExistence type="predicted"/>
<feature type="transmembrane region" description="Helical" evidence="1">
    <location>
        <begin position="53"/>
        <end position="72"/>
    </location>
</feature>
<evidence type="ECO:0000256" key="1">
    <source>
        <dbReference type="SAM" id="Phobius"/>
    </source>
</evidence>
<feature type="transmembrane region" description="Helical" evidence="1">
    <location>
        <begin position="92"/>
        <end position="107"/>
    </location>
</feature>
<evidence type="ECO:0000313" key="2">
    <source>
        <dbReference type="EMBL" id="KAF8906540.1"/>
    </source>
</evidence>
<dbReference type="AlphaFoldDB" id="A0A9P5NTZ0"/>
<sequence>MNRRGVCHRSRAGHAFSMDKNVHRYCTTAFIGPRLVENMACSYDDAPALHNPVLAPVSSACATPLLSLLSYVFGSSNKMPPHSPQHRRNPQVPAAVLILLALLVVRIKRWRWVGNAGTFGEIPLTIRCT</sequence>
<reference evidence="2" key="1">
    <citation type="submission" date="2020-11" db="EMBL/GenBank/DDBJ databases">
        <authorList>
            <consortium name="DOE Joint Genome Institute"/>
            <person name="Ahrendt S."/>
            <person name="Riley R."/>
            <person name="Andreopoulos W."/>
            <person name="LaButti K."/>
            <person name="Pangilinan J."/>
            <person name="Ruiz-duenas F.J."/>
            <person name="Barrasa J.M."/>
            <person name="Sanchez-Garcia M."/>
            <person name="Camarero S."/>
            <person name="Miyauchi S."/>
            <person name="Serrano A."/>
            <person name="Linde D."/>
            <person name="Babiker R."/>
            <person name="Drula E."/>
            <person name="Ayuso-Fernandez I."/>
            <person name="Pacheco R."/>
            <person name="Padilla G."/>
            <person name="Ferreira P."/>
            <person name="Barriuso J."/>
            <person name="Kellner H."/>
            <person name="Castanera R."/>
            <person name="Alfaro M."/>
            <person name="Ramirez L."/>
            <person name="Pisabarro A.G."/>
            <person name="Kuo A."/>
            <person name="Tritt A."/>
            <person name="Lipzen A."/>
            <person name="He G."/>
            <person name="Yan M."/>
            <person name="Ng V."/>
            <person name="Cullen D."/>
            <person name="Martin F."/>
            <person name="Rosso M.-N."/>
            <person name="Henrissat B."/>
            <person name="Hibbett D."/>
            <person name="Martinez A.T."/>
            <person name="Grigoriev I.V."/>
        </authorList>
    </citation>
    <scope>NUCLEOTIDE SEQUENCE</scope>
    <source>
        <strain evidence="2">AH 44721</strain>
    </source>
</reference>
<name>A0A9P5NTZ0_GYMJU</name>
<accession>A0A9P5NTZ0</accession>
<keyword evidence="3" id="KW-1185">Reference proteome</keyword>
<keyword evidence="1" id="KW-1133">Transmembrane helix</keyword>
<keyword evidence="1" id="KW-0812">Transmembrane</keyword>
<gene>
    <name evidence="2" type="ORF">CPB84DRAFT_1770042</name>
</gene>